<feature type="compositionally biased region" description="Low complexity" evidence="1">
    <location>
        <begin position="21"/>
        <end position="38"/>
    </location>
</feature>
<evidence type="ECO:0008006" key="4">
    <source>
        <dbReference type="Google" id="ProtNLM"/>
    </source>
</evidence>
<evidence type="ECO:0000256" key="1">
    <source>
        <dbReference type="SAM" id="MobiDB-lite"/>
    </source>
</evidence>
<name>A0A550CGB2_9AGAR</name>
<comment type="caution">
    <text evidence="2">The sequence shown here is derived from an EMBL/GenBank/DDBJ whole genome shotgun (WGS) entry which is preliminary data.</text>
</comment>
<organism evidence="2 3">
    <name type="scientific">Schizophyllum amplum</name>
    <dbReference type="NCBI Taxonomy" id="97359"/>
    <lineage>
        <taxon>Eukaryota</taxon>
        <taxon>Fungi</taxon>
        <taxon>Dikarya</taxon>
        <taxon>Basidiomycota</taxon>
        <taxon>Agaricomycotina</taxon>
        <taxon>Agaricomycetes</taxon>
        <taxon>Agaricomycetidae</taxon>
        <taxon>Agaricales</taxon>
        <taxon>Schizophyllaceae</taxon>
        <taxon>Schizophyllum</taxon>
    </lineage>
</organism>
<keyword evidence="3" id="KW-1185">Reference proteome</keyword>
<gene>
    <name evidence="2" type="ORF">BD626DRAFT_261530</name>
</gene>
<dbReference type="EMBL" id="VDMD01000008">
    <property type="protein sequence ID" value="TRM63848.1"/>
    <property type="molecule type" value="Genomic_DNA"/>
</dbReference>
<dbReference type="OrthoDB" id="2747179at2759"/>
<protein>
    <recommendedName>
        <fullName evidence="4">Zinc-finger domain-containing protein</fullName>
    </recommendedName>
</protein>
<proteinExistence type="predicted"/>
<accession>A0A550CGB2</accession>
<reference evidence="2 3" key="1">
    <citation type="journal article" date="2019" name="New Phytol.">
        <title>Comparative genomics reveals unique wood-decay strategies and fruiting body development in the Schizophyllaceae.</title>
        <authorList>
            <person name="Almasi E."/>
            <person name="Sahu N."/>
            <person name="Krizsan K."/>
            <person name="Balint B."/>
            <person name="Kovacs G.M."/>
            <person name="Kiss B."/>
            <person name="Cseklye J."/>
            <person name="Drula E."/>
            <person name="Henrissat B."/>
            <person name="Nagy I."/>
            <person name="Chovatia M."/>
            <person name="Adam C."/>
            <person name="LaButti K."/>
            <person name="Lipzen A."/>
            <person name="Riley R."/>
            <person name="Grigoriev I.V."/>
            <person name="Nagy L.G."/>
        </authorList>
    </citation>
    <scope>NUCLEOTIDE SEQUENCE [LARGE SCALE GENOMIC DNA]</scope>
    <source>
        <strain evidence="2 3">NL-1724</strain>
    </source>
</reference>
<dbReference type="Proteomes" id="UP000320762">
    <property type="component" value="Unassembled WGS sequence"/>
</dbReference>
<feature type="region of interest" description="Disordered" evidence="1">
    <location>
        <begin position="1"/>
        <end position="69"/>
    </location>
</feature>
<sequence>MGQMVIDTDHSENDQRPPSPSSSTASSTHSSPARPTTALPTEGEEVLRAPECALAPDAAEHPYPGSEYPYPDLRRLKLATAARTLDPAKTVCKFEVPGGGLCRDARCGDAHISSFEPSDRDTAAYVSAVVPAAFRASTGLTRDRLCARLRDLRGLDGVRYDERVRRALEGFGYPPR</sequence>
<dbReference type="AlphaFoldDB" id="A0A550CGB2"/>
<evidence type="ECO:0000313" key="2">
    <source>
        <dbReference type="EMBL" id="TRM63848.1"/>
    </source>
</evidence>
<evidence type="ECO:0000313" key="3">
    <source>
        <dbReference type="Proteomes" id="UP000320762"/>
    </source>
</evidence>